<dbReference type="InterPro" id="IPR048422">
    <property type="entry name" value="NOA1/YqeH-like_C"/>
</dbReference>
<evidence type="ECO:0000259" key="2">
    <source>
        <dbReference type="Pfam" id="PF21516"/>
    </source>
</evidence>
<dbReference type="Proteomes" id="UP000694569">
    <property type="component" value="Unplaced"/>
</dbReference>
<dbReference type="InterPro" id="IPR006073">
    <property type="entry name" value="GTP-bd"/>
</dbReference>
<evidence type="ECO:0000259" key="1">
    <source>
        <dbReference type="Pfam" id="PF01926"/>
    </source>
</evidence>
<dbReference type="InterPro" id="IPR052807">
    <property type="entry name" value="Mito_transl_resp_regulator"/>
</dbReference>
<dbReference type="OrthoDB" id="9950135at2759"/>
<dbReference type="CDD" id="cd01855">
    <property type="entry name" value="YqeH"/>
    <property type="match status" value="1"/>
</dbReference>
<feature type="domain" description="G" evidence="1">
    <location>
        <begin position="249"/>
        <end position="300"/>
    </location>
</feature>
<evidence type="ECO:0000313" key="3">
    <source>
        <dbReference type="Ensembl" id="ENSLLEP00000006115.1"/>
    </source>
</evidence>
<gene>
    <name evidence="3" type="primary">NOA1</name>
</gene>
<proteinExistence type="predicted"/>
<reference evidence="3" key="1">
    <citation type="submission" date="2025-08" db="UniProtKB">
        <authorList>
            <consortium name="Ensembl"/>
        </authorList>
    </citation>
    <scope>IDENTIFICATION</scope>
</reference>
<dbReference type="PANTHER" id="PTHR46406">
    <property type="entry name" value="NITRIC OXIDE-ASSOCIATED PROTEIN 1"/>
    <property type="match status" value="1"/>
</dbReference>
<dbReference type="SUPFAM" id="SSF52540">
    <property type="entry name" value="P-loop containing nucleoside triphosphate hydrolases"/>
    <property type="match status" value="1"/>
</dbReference>
<dbReference type="Ensembl" id="ENSLLET00000006369.1">
    <property type="protein sequence ID" value="ENSLLEP00000006115.1"/>
    <property type="gene ID" value="ENSLLEG00000003839.1"/>
</dbReference>
<dbReference type="Gene3D" id="3.40.50.300">
    <property type="entry name" value="P-loop containing nucleotide triphosphate hydrolases"/>
    <property type="match status" value="1"/>
</dbReference>
<accession>A0A8C5P8P2</accession>
<dbReference type="PANTHER" id="PTHR46406:SF1">
    <property type="entry name" value="NITRIC OXIDE-ASSOCIATED PROTEIN 1"/>
    <property type="match status" value="1"/>
</dbReference>
<keyword evidence="4" id="KW-1185">Reference proteome</keyword>
<sequence>QGGGVNTPPHPAALSKYFFFPTTPAVQDGAVLGDSFISCSSRVFFVLSADLGCPQTLPVYDPDRPMALSVVGDKQCMGCGALMHSLDPSIPGYLPSEKYVHMLEQSEDLAGDVICQRCFLLVHHQKALNVTVSQEQYRSIVSNIKTKEGLVIFMVDMLDIPNSIFLDILDFVGDNKAVLVLGNKIDLLPGDSSGYLNRIKDRLKEYCIRAGINKNGKLRDVRLISAKTGYGIEELITALQGSWKYKGDVYLVGATNAGKSTLFNTLLQSDYSKAKASEIIKRATISPWPGTTLNLLKFPIVNPTPYRMFKRQERLEKDSAKTEIDLGEEEQKHLKSLKKQSYVVGRVGRTFKIKKIRSEDVMFDADSLSMRIEENDQPLSDDARETLQFTNNELKDAHWFYDTPGIVKENCVLNHLNDKEVKIVLATHAIIPRTFVLQPGMTLFLGSLGRIDFLQGEKSAWFTVVASNLLPVHITSSSKADDLYQKHSGKALLGVPIGGEERMKSFPLLVYEDVNLVGIGHEEAVADIQLSTAGWIAITAHTGHQLGLRCYTPKGTKIAIRTPPLLPLLVNIKGERIRKTPAYATKKPACVVKNINPFTTK</sequence>
<protein>
    <submittedName>
        <fullName evidence="3">Nitric oxide associated 1</fullName>
    </submittedName>
</protein>
<dbReference type="GO" id="GO:0005525">
    <property type="term" value="F:GTP binding"/>
    <property type="evidence" value="ECO:0007669"/>
    <property type="project" value="InterPro"/>
</dbReference>
<dbReference type="GeneTree" id="ENSGT00390000001695"/>
<evidence type="ECO:0000313" key="4">
    <source>
        <dbReference type="Proteomes" id="UP000694569"/>
    </source>
</evidence>
<dbReference type="InterPro" id="IPR027417">
    <property type="entry name" value="P-loop_NTPase"/>
</dbReference>
<organism evidence="3 4">
    <name type="scientific">Leptobrachium leishanense</name>
    <name type="common">Leishan spiny toad</name>
    <dbReference type="NCBI Taxonomy" id="445787"/>
    <lineage>
        <taxon>Eukaryota</taxon>
        <taxon>Metazoa</taxon>
        <taxon>Chordata</taxon>
        <taxon>Craniata</taxon>
        <taxon>Vertebrata</taxon>
        <taxon>Euteleostomi</taxon>
        <taxon>Amphibia</taxon>
        <taxon>Batrachia</taxon>
        <taxon>Anura</taxon>
        <taxon>Pelobatoidea</taxon>
        <taxon>Megophryidae</taxon>
        <taxon>Leptobrachium</taxon>
    </lineage>
</organism>
<feature type="domain" description="NOA1/YqeH-like C-terminal" evidence="2">
    <location>
        <begin position="462"/>
        <end position="562"/>
    </location>
</feature>
<dbReference type="Pfam" id="PF01926">
    <property type="entry name" value="MMR_HSR1"/>
    <property type="match status" value="1"/>
</dbReference>
<dbReference type="Pfam" id="PF21516">
    <property type="entry name" value="YqeH-like_C"/>
    <property type="match status" value="1"/>
</dbReference>
<name>A0A8C5P8P2_9ANUR</name>
<reference evidence="3" key="2">
    <citation type="submission" date="2025-09" db="UniProtKB">
        <authorList>
            <consortium name="Ensembl"/>
        </authorList>
    </citation>
    <scope>IDENTIFICATION</scope>
</reference>
<dbReference type="AlphaFoldDB" id="A0A8C5P8P2"/>